<dbReference type="Gene3D" id="3.40.1030.10">
    <property type="entry name" value="Nucleoside phosphorylase/phosphoribosyltransferase catalytic domain"/>
    <property type="match status" value="1"/>
</dbReference>
<dbReference type="PANTHER" id="PTHR10515:SF0">
    <property type="entry name" value="THYMIDINE PHOSPHORYLASE"/>
    <property type="match status" value="1"/>
</dbReference>
<accession>A0A381RGN8</accession>
<dbReference type="Gene3D" id="1.20.970.10">
    <property type="entry name" value="Transferase, Pyrimidine Nucleoside Phosphorylase, Chain C"/>
    <property type="match status" value="1"/>
</dbReference>
<reference evidence="6" key="1">
    <citation type="submission" date="2018-05" db="EMBL/GenBank/DDBJ databases">
        <authorList>
            <person name="Lanie J.A."/>
            <person name="Ng W.-L."/>
            <person name="Kazmierczak K.M."/>
            <person name="Andrzejewski T.M."/>
            <person name="Davidsen T.M."/>
            <person name="Wayne K.J."/>
            <person name="Tettelin H."/>
            <person name="Glass J.I."/>
            <person name="Rusch D."/>
            <person name="Podicherti R."/>
            <person name="Tsui H.-C.T."/>
            <person name="Winkler M.E."/>
        </authorList>
    </citation>
    <scope>NUCLEOTIDE SEQUENCE</scope>
</reference>
<evidence type="ECO:0000313" key="6">
    <source>
        <dbReference type="EMBL" id="SUZ90966.1"/>
    </source>
</evidence>
<dbReference type="GO" id="GO:0004645">
    <property type="term" value="F:1,4-alpha-oligoglucan phosphorylase activity"/>
    <property type="evidence" value="ECO:0007669"/>
    <property type="project" value="InterPro"/>
</dbReference>
<dbReference type="GO" id="GO:0006206">
    <property type="term" value="P:pyrimidine nucleobase metabolic process"/>
    <property type="evidence" value="ECO:0007669"/>
    <property type="project" value="InterPro"/>
</dbReference>
<dbReference type="SUPFAM" id="SSF47648">
    <property type="entry name" value="Nucleoside phosphorylase/phosphoribosyltransferase N-terminal domain"/>
    <property type="match status" value="1"/>
</dbReference>
<dbReference type="AlphaFoldDB" id="A0A381RGN8"/>
<dbReference type="Pfam" id="PF00591">
    <property type="entry name" value="Glycos_transf_3"/>
    <property type="match status" value="1"/>
</dbReference>
<dbReference type="Gene3D" id="3.90.1170.30">
    <property type="entry name" value="Pyrimidine nucleoside phosphorylase-like, C-terminal domain"/>
    <property type="match status" value="1"/>
</dbReference>
<feature type="non-terminal residue" evidence="6">
    <location>
        <position position="1"/>
    </location>
</feature>
<dbReference type="InterPro" id="IPR000053">
    <property type="entry name" value="Thymidine/pyrmidine_PPase"/>
</dbReference>
<name>A0A381RGN8_9ZZZZ</name>
<evidence type="ECO:0000259" key="5">
    <source>
        <dbReference type="SMART" id="SM00941"/>
    </source>
</evidence>
<dbReference type="SUPFAM" id="SSF54680">
    <property type="entry name" value="Pyrimidine nucleoside phosphorylase C-terminal domain"/>
    <property type="match status" value="1"/>
</dbReference>
<dbReference type="NCBIfam" id="NF004490">
    <property type="entry name" value="PRK05820.1"/>
    <property type="match status" value="1"/>
</dbReference>
<dbReference type="InterPro" id="IPR036566">
    <property type="entry name" value="PYNP-like_C_sf"/>
</dbReference>
<comment type="subunit">
    <text evidence="2">Homodimer.</text>
</comment>
<keyword evidence="3" id="KW-0328">Glycosyltransferase</keyword>
<dbReference type="EMBL" id="UINC01001937">
    <property type="protein sequence ID" value="SUZ90966.1"/>
    <property type="molecule type" value="Genomic_DNA"/>
</dbReference>
<evidence type="ECO:0000256" key="1">
    <source>
        <dbReference type="ARBA" id="ARBA00006915"/>
    </source>
</evidence>
<dbReference type="GO" id="GO:0006213">
    <property type="term" value="P:pyrimidine nucleoside metabolic process"/>
    <property type="evidence" value="ECO:0007669"/>
    <property type="project" value="InterPro"/>
</dbReference>
<protein>
    <recommendedName>
        <fullName evidence="5">Pyrimidine nucleoside phosphorylase C-terminal domain-containing protein</fullName>
    </recommendedName>
</protein>
<dbReference type="InterPro" id="IPR013102">
    <property type="entry name" value="PYNP_C"/>
</dbReference>
<dbReference type="InterPro" id="IPR035902">
    <property type="entry name" value="Nuc_phospho_transferase"/>
</dbReference>
<dbReference type="PANTHER" id="PTHR10515">
    <property type="entry name" value="THYMIDINE PHOSPHORYLASE"/>
    <property type="match status" value="1"/>
</dbReference>
<proteinExistence type="inferred from homology"/>
<evidence type="ECO:0000256" key="2">
    <source>
        <dbReference type="ARBA" id="ARBA00011738"/>
    </source>
</evidence>
<sequence>VATEGQVAAFTMAVLLRGMDARECSTLSLAMRDSGDVLSWERAQLHGPVIDKHSSGGVGDCVSLMLAPMLAACGGHVPMISGRGLGHSGGTLDKLCSIPGYCVQLDSERFQQVVETVGCAIVGQSKSLAPADGRIYAVRDVTATVESVPLITASILSKKLAAGLDALVMDVKTGNGAFAATPEMARDLADSIVRVASLAGVPAVSVITDMDQPLAPCAGNALEVLEAIAYLTGKRRDPNLHEVVLALGSELLVMAAMAGDQATARQTLETTLADGSATECFAAMVAALGGPNDLIDRPDTHLPVAPIQMPAIADEKGIVSHIDARALGLSVVALGGGRVRPDDNIDSSVGLSELVRLGDEVMPGTELGWVHARDKLEAEQAIRSILSAVTIGSEQVKPLPLIREIRRSAG</sequence>
<organism evidence="6">
    <name type="scientific">marine metagenome</name>
    <dbReference type="NCBI Taxonomy" id="408172"/>
    <lineage>
        <taxon>unclassified sequences</taxon>
        <taxon>metagenomes</taxon>
        <taxon>ecological metagenomes</taxon>
    </lineage>
</organism>
<dbReference type="SMART" id="SM00941">
    <property type="entry name" value="PYNP_C"/>
    <property type="match status" value="1"/>
</dbReference>
<dbReference type="InterPro" id="IPR036320">
    <property type="entry name" value="Glycosyl_Trfase_fam3_N_dom_sf"/>
</dbReference>
<dbReference type="PIRSF" id="PIRSF000478">
    <property type="entry name" value="TP_PyNP"/>
    <property type="match status" value="1"/>
</dbReference>
<dbReference type="SUPFAM" id="SSF52418">
    <property type="entry name" value="Nucleoside phosphorylase/phosphoribosyltransferase catalytic domain"/>
    <property type="match status" value="1"/>
</dbReference>
<dbReference type="Pfam" id="PF07831">
    <property type="entry name" value="PYNP_C"/>
    <property type="match status" value="1"/>
</dbReference>
<evidence type="ECO:0000256" key="4">
    <source>
        <dbReference type="ARBA" id="ARBA00022679"/>
    </source>
</evidence>
<dbReference type="InterPro" id="IPR000312">
    <property type="entry name" value="Glycosyl_Trfase_fam3"/>
</dbReference>
<comment type="similarity">
    <text evidence="1">Belongs to the thymidine/pyrimidine-nucleoside phosphorylase family.</text>
</comment>
<dbReference type="GO" id="GO:0005829">
    <property type="term" value="C:cytosol"/>
    <property type="evidence" value="ECO:0007669"/>
    <property type="project" value="TreeGrafter"/>
</dbReference>
<keyword evidence="4" id="KW-0808">Transferase</keyword>
<gene>
    <name evidence="6" type="ORF">METZ01_LOCUS43820</name>
</gene>
<evidence type="ECO:0000256" key="3">
    <source>
        <dbReference type="ARBA" id="ARBA00022676"/>
    </source>
</evidence>
<dbReference type="GO" id="GO:0009032">
    <property type="term" value="F:thymidine phosphorylase activity"/>
    <property type="evidence" value="ECO:0007669"/>
    <property type="project" value="TreeGrafter"/>
</dbReference>
<dbReference type="InterPro" id="IPR018090">
    <property type="entry name" value="Pyrmidine_PPas_bac/euk"/>
</dbReference>
<dbReference type="NCBIfam" id="TIGR02644">
    <property type="entry name" value="Y_phosphoryl"/>
    <property type="match status" value="1"/>
</dbReference>
<feature type="domain" description="Pyrimidine nucleoside phosphorylase C-terminal" evidence="5">
    <location>
        <begin position="318"/>
        <end position="392"/>
    </location>
</feature>
<dbReference type="FunFam" id="3.40.1030.10:FF:000003">
    <property type="entry name" value="Pyrimidine-nucleoside phosphorylase"/>
    <property type="match status" value="1"/>
</dbReference>